<dbReference type="Proteomes" id="UP000314294">
    <property type="component" value="Unassembled WGS sequence"/>
</dbReference>
<gene>
    <name evidence="2" type="ORF">EYF80_010350</name>
</gene>
<proteinExistence type="predicted"/>
<reference evidence="2 3" key="1">
    <citation type="submission" date="2019-03" db="EMBL/GenBank/DDBJ databases">
        <title>First draft genome of Liparis tanakae, snailfish: a comprehensive survey of snailfish specific genes.</title>
        <authorList>
            <person name="Kim W."/>
            <person name="Song I."/>
            <person name="Jeong J.-H."/>
            <person name="Kim D."/>
            <person name="Kim S."/>
            <person name="Ryu S."/>
            <person name="Song J.Y."/>
            <person name="Lee S.K."/>
        </authorList>
    </citation>
    <scope>NUCLEOTIDE SEQUENCE [LARGE SCALE GENOMIC DNA]</scope>
    <source>
        <tissue evidence="2">Muscle</tissue>
    </source>
</reference>
<protein>
    <submittedName>
        <fullName evidence="2">Uncharacterized protein</fullName>
    </submittedName>
</protein>
<organism evidence="2 3">
    <name type="scientific">Liparis tanakae</name>
    <name type="common">Tanaka's snailfish</name>
    <dbReference type="NCBI Taxonomy" id="230148"/>
    <lineage>
        <taxon>Eukaryota</taxon>
        <taxon>Metazoa</taxon>
        <taxon>Chordata</taxon>
        <taxon>Craniata</taxon>
        <taxon>Vertebrata</taxon>
        <taxon>Euteleostomi</taxon>
        <taxon>Actinopterygii</taxon>
        <taxon>Neopterygii</taxon>
        <taxon>Teleostei</taxon>
        <taxon>Neoteleostei</taxon>
        <taxon>Acanthomorphata</taxon>
        <taxon>Eupercaria</taxon>
        <taxon>Perciformes</taxon>
        <taxon>Cottioidei</taxon>
        <taxon>Cottales</taxon>
        <taxon>Liparidae</taxon>
        <taxon>Liparis</taxon>
    </lineage>
</organism>
<sequence>MMGLSGYLNRRMSTRVTRSGELGEEEDGLLGSDVFWPTQISPAPWTGKASQRSRSGHWKPNLFMRASHPWRARSHRDRHGGMACSSTVQTGAYMEQRKNFRSAEHCTLTRG</sequence>
<feature type="region of interest" description="Disordered" evidence="1">
    <location>
        <begin position="41"/>
        <end position="60"/>
    </location>
</feature>
<comment type="caution">
    <text evidence="2">The sequence shown here is derived from an EMBL/GenBank/DDBJ whole genome shotgun (WGS) entry which is preliminary data.</text>
</comment>
<evidence type="ECO:0000313" key="2">
    <source>
        <dbReference type="EMBL" id="TNN79327.1"/>
    </source>
</evidence>
<dbReference type="AlphaFoldDB" id="A0A4Z2INI1"/>
<accession>A0A4Z2INI1</accession>
<dbReference type="EMBL" id="SRLO01000065">
    <property type="protein sequence ID" value="TNN79327.1"/>
    <property type="molecule type" value="Genomic_DNA"/>
</dbReference>
<name>A0A4Z2INI1_9TELE</name>
<evidence type="ECO:0000313" key="3">
    <source>
        <dbReference type="Proteomes" id="UP000314294"/>
    </source>
</evidence>
<keyword evidence="3" id="KW-1185">Reference proteome</keyword>
<evidence type="ECO:0000256" key="1">
    <source>
        <dbReference type="SAM" id="MobiDB-lite"/>
    </source>
</evidence>